<comment type="subunit">
    <text evidence="3">Homotrimer.</text>
</comment>
<comment type="similarity">
    <text evidence="2 6">Belongs to the PNP/MTAP phosphorylase family.</text>
</comment>
<evidence type="ECO:0000313" key="8">
    <source>
        <dbReference type="EMBL" id="TWI91078.1"/>
    </source>
</evidence>
<evidence type="ECO:0000256" key="2">
    <source>
        <dbReference type="ARBA" id="ARBA00006751"/>
    </source>
</evidence>
<dbReference type="Pfam" id="PF01048">
    <property type="entry name" value="PNP_UDP_1"/>
    <property type="match status" value="1"/>
</dbReference>
<dbReference type="InterPro" id="IPR000845">
    <property type="entry name" value="Nucleoside_phosphorylase_d"/>
</dbReference>
<dbReference type="NCBIfam" id="TIGR01697">
    <property type="entry name" value="PNPH-PUNA-XAPA"/>
    <property type="match status" value="1"/>
</dbReference>
<keyword evidence="5 6" id="KW-0808">Transferase</keyword>
<sequence length="273" mass="29756">MDTLLQQINTTAAYLQQSGYHHAKVGIVLGTGLGELVQHIQVEKSIPYQEIPHFPEATVEFHKGHLIYGHIGTVPVIAMQGRFHYYEGYTMQQITFPIRVMKALGIQSLLLSNAAGGMNPGFKKGDLVLLEDHINLQPESPLRGLNAAAYGPRFPDMSCPYNKRLGALLQQVAADKGYMLKTGVYVSVMGPNLETRAEYRFLRMIGADMVGMSTVPEVIVANQLQLPCAAVSVITDECDPDHLQPVSIEEIIAVAGKADEKLSGIFAGVVAQL</sequence>
<dbReference type="InterPro" id="IPR035994">
    <property type="entry name" value="Nucleoside_phosphorylase_sf"/>
</dbReference>
<dbReference type="NCBIfam" id="NF006054">
    <property type="entry name" value="PRK08202.1"/>
    <property type="match status" value="1"/>
</dbReference>
<evidence type="ECO:0000256" key="4">
    <source>
        <dbReference type="ARBA" id="ARBA00022676"/>
    </source>
</evidence>
<dbReference type="AlphaFoldDB" id="A0A562TCS8"/>
<dbReference type="Gene3D" id="3.40.50.1580">
    <property type="entry name" value="Nucleoside phosphorylase domain"/>
    <property type="match status" value="1"/>
</dbReference>
<evidence type="ECO:0000256" key="5">
    <source>
        <dbReference type="ARBA" id="ARBA00022679"/>
    </source>
</evidence>
<dbReference type="CDD" id="cd09009">
    <property type="entry name" value="PNP-EcPNPII_like"/>
    <property type="match status" value="1"/>
</dbReference>
<feature type="domain" description="Nucleoside phosphorylase" evidence="7">
    <location>
        <begin position="24"/>
        <end position="270"/>
    </location>
</feature>
<dbReference type="PANTHER" id="PTHR11904">
    <property type="entry name" value="METHYLTHIOADENOSINE/PURINE NUCLEOSIDE PHOSPHORYLASE"/>
    <property type="match status" value="1"/>
</dbReference>
<keyword evidence="4 6" id="KW-0328">Glycosyltransferase</keyword>
<dbReference type="EC" id="2.4.2.1" evidence="6"/>
<evidence type="ECO:0000259" key="7">
    <source>
        <dbReference type="Pfam" id="PF01048"/>
    </source>
</evidence>
<dbReference type="PIRSF" id="PIRSF000477">
    <property type="entry name" value="PurNPase"/>
    <property type="match status" value="1"/>
</dbReference>
<organism evidence="8 9">
    <name type="scientific">Chitinophaga japonensis</name>
    <name type="common">Flexibacter japonensis</name>
    <dbReference type="NCBI Taxonomy" id="104662"/>
    <lineage>
        <taxon>Bacteria</taxon>
        <taxon>Pseudomonadati</taxon>
        <taxon>Bacteroidota</taxon>
        <taxon>Chitinophagia</taxon>
        <taxon>Chitinophagales</taxon>
        <taxon>Chitinophagaceae</taxon>
        <taxon>Chitinophaga</taxon>
    </lineage>
</organism>
<name>A0A562TCS8_CHIJA</name>
<dbReference type="GO" id="GO:0005737">
    <property type="term" value="C:cytoplasm"/>
    <property type="evidence" value="ECO:0007669"/>
    <property type="project" value="TreeGrafter"/>
</dbReference>
<dbReference type="GO" id="GO:0004731">
    <property type="term" value="F:purine-nucleoside phosphorylase activity"/>
    <property type="evidence" value="ECO:0007669"/>
    <property type="project" value="UniProtKB-EC"/>
</dbReference>
<evidence type="ECO:0000256" key="6">
    <source>
        <dbReference type="PIRNR" id="PIRNR000477"/>
    </source>
</evidence>
<evidence type="ECO:0000256" key="1">
    <source>
        <dbReference type="ARBA" id="ARBA00005058"/>
    </source>
</evidence>
<comment type="function">
    <text evidence="6">The purine nucleoside phosphorylases catalyze the phosphorolytic breakdown of the N-glycosidic bond in the beta-(deoxy)ribonucleoside molecules, with the formation of the corresponding free purine bases and pentose-1-phosphate.</text>
</comment>
<dbReference type="OrthoDB" id="1523230at2"/>
<dbReference type="PROSITE" id="PS01240">
    <property type="entry name" value="PNP_MTAP_2"/>
    <property type="match status" value="1"/>
</dbReference>
<dbReference type="InterPro" id="IPR011270">
    <property type="entry name" value="Pur_Nuc_Pase_Ino/Guo-sp"/>
</dbReference>
<dbReference type="InterPro" id="IPR011268">
    <property type="entry name" value="Purine_phosphorylase"/>
</dbReference>
<dbReference type="Proteomes" id="UP000316778">
    <property type="component" value="Unassembled WGS sequence"/>
</dbReference>
<dbReference type="RefSeq" id="WP_145710247.1">
    <property type="nucleotide sequence ID" value="NZ_BAAAFY010000001.1"/>
</dbReference>
<evidence type="ECO:0000256" key="3">
    <source>
        <dbReference type="ARBA" id="ARBA00011233"/>
    </source>
</evidence>
<keyword evidence="9" id="KW-1185">Reference proteome</keyword>
<dbReference type="InterPro" id="IPR018099">
    <property type="entry name" value="Purine_phosphorylase-2_CS"/>
</dbReference>
<dbReference type="NCBIfam" id="TIGR01700">
    <property type="entry name" value="PNPH"/>
    <property type="match status" value="1"/>
</dbReference>
<reference evidence="8 9" key="1">
    <citation type="journal article" date="2013" name="Stand. Genomic Sci.">
        <title>Genomic Encyclopedia of Type Strains, Phase I: The one thousand microbial genomes (KMG-I) project.</title>
        <authorList>
            <person name="Kyrpides N.C."/>
            <person name="Woyke T."/>
            <person name="Eisen J.A."/>
            <person name="Garrity G."/>
            <person name="Lilburn T.G."/>
            <person name="Beck B.J."/>
            <person name="Whitman W.B."/>
            <person name="Hugenholtz P."/>
            <person name="Klenk H.P."/>
        </authorList>
    </citation>
    <scope>NUCLEOTIDE SEQUENCE [LARGE SCALE GENOMIC DNA]</scope>
    <source>
        <strain evidence="8 9">DSM 13484</strain>
    </source>
</reference>
<comment type="caution">
    <text evidence="8">The sequence shown here is derived from an EMBL/GenBank/DDBJ whole genome shotgun (WGS) entry which is preliminary data.</text>
</comment>
<comment type="pathway">
    <text evidence="1 6">Purine metabolism; purine nucleoside salvage.</text>
</comment>
<dbReference type="UniPathway" id="UPA00606"/>
<protein>
    <recommendedName>
        <fullName evidence="6">Purine nucleoside phosphorylase</fullName>
        <ecNumber evidence="6">2.4.2.1</ecNumber>
    </recommendedName>
    <alternativeName>
        <fullName evidence="6">Inosine-guanosine phosphorylase</fullName>
    </alternativeName>
</protein>
<dbReference type="PANTHER" id="PTHR11904:SF9">
    <property type="entry name" value="PURINE NUCLEOSIDE PHOSPHORYLASE-RELATED"/>
    <property type="match status" value="1"/>
</dbReference>
<proteinExistence type="inferred from homology"/>
<dbReference type="GO" id="GO:0009116">
    <property type="term" value="P:nucleoside metabolic process"/>
    <property type="evidence" value="ECO:0007669"/>
    <property type="project" value="InterPro"/>
</dbReference>
<dbReference type="EMBL" id="VLLG01000002">
    <property type="protein sequence ID" value="TWI91078.1"/>
    <property type="molecule type" value="Genomic_DNA"/>
</dbReference>
<gene>
    <name evidence="8" type="ORF">LX66_0440</name>
</gene>
<dbReference type="SUPFAM" id="SSF53167">
    <property type="entry name" value="Purine and uridine phosphorylases"/>
    <property type="match status" value="1"/>
</dbReference>
<accession>A0A562TCS8</accession>
<evidence type="ECO:0000313" key="9">
    <source>
        <dbReference type="Proteomes" id="UP000316778"/>
    </source>
</evidence>